<dbReference type="AlphaFoldDB" id="A0A9W5VTK0"/>
<dbReference type="InterPro" id="IPR001851">
    <property type="entry name" value="ABC_transp_permease"/>
</dbReference>
<keyword evidence="5" id="KW-0029">Amino-acid transport</keyword>
<keyword evidence="4 9" id="KW-0812">Transmembrane</keyword>
<dbReference type="GO" id="GO:0006865">
    <property type="term" value="P:amino acid transport"/>
    <property type="evidence" value="ECO:0007669"/>
    <property type="project" value="UniProtKB-KW"/>
</dbReference>
<dbReference type="GO" id="GO:0005886">
    <property type="term" value="C:plasma membrane"/>
    <property type="evidence" value="ECO:0007669"/>
    <property type="project" value="UniProtKB-SubCell"/>
</dbReference>
<organism evidence="10 11">
    <name type="scientific">Bacillus cereus VD184</name>
    <dbReference type="NCBI Taxonomy" id="1053242"/>
    <lineage>
        <taxon>Bacteria</taxon>
        <taxon>Bacillati</taxon>
        <taxon>Bacillota</taxon>
        <taxon>Bacilli</taxon>
        <taxon>Bacillales</taxon>
        <taxon>Bacillaceae</taxon>
        <taxon>Bacillus</taxon>
        <taxon>Bacillus cereus group</taxon>
    </lineage>
</organism>
<dbReference type="Pfam" id="PF02653">
    <property type="entry name" value="BPD_transp_2"/>
    <property type="match status" value="1"/>
</dbReference>
<name>A0A9W5VTK0_BACCE</name>
<dbReference type="EMBL" id="AHFK01000033">
    <property type="protein sequence ID" value="EOQ16552.1"/>
    <property type="molecule type" value="Genomic_DNA"/>
</dbReference>
<proteinExistence type="inferred from homology"/>
<feature type="transmembrane region" description="Helical" evidence="9">
    <location>
        <begin position="12"/>
        <end position="30"/>
    </location>
</feature>
<evidence type="ECO:0008006" key="12">
    <source>
        <dbReference type="Google" id="ProtNLM"/>
    </source>
</evidence>
<feature type="transmembrane region" description="Helical" evidence="9">
    <location>
        <begin position="37"/>
        <end position="54"/>
    </location>
</feature>
<dbReference type="InterPro" id="IPR052157">
    <property type="entry name" value="BCAA_transport_permease"/>
</dbReference>
<comment type="similarity">
    <text evidence="8">Belongs to the binding-protein-dependent transport system permease family. LivHM subfamily.</text>
</comment>
<protein>
    <recommendedName>
        <fullName evidence="12">Branched chain amino acid ABC transporter permease</fullName>
    </recommendedName>
</protein>
<accession>A0A9W5VTK0</accession>
<evidence type="ECO:0000256" key="3">
    <source>
        <dbReference type="ARBA" id="ARBA00022475"/>
    </source>
</evidence>
<evidence type="ECO:0000256" key="5">
    <source>
        <dbReference type="ARBA" id="ARBA00022970"/>
    </source>
</evidence>
<gene>
    <name evidence="10" type="ORF">IKC_04475</name>
</gene>
<evidence type="ECO:0000256" key="9">
    <source>
        <dbReference type="SAM" id="Phobius"/>
    </source>
</evidence>
<dbReference type="CDD" id="cd06582">
    <property type="entry name" value="TM_PBP1_LivH_like"/>
    <property type="match status" value="1"/>
</dbReference>
<reference evidence="10 11" key="1">
    <citation type="submission" date="2012-12" db="EMBL/GenBank/DDBJ databases">
        <title>The Genome Sequence of Bacillus cereus VD184.</title>
        <authorList>
            <consortium name="The Broad Institute Genome Sequencing Platform"/>
            <consortium name="The Broad Institute Genome Sequencing Center for Infectious Disease"/>
            <person name="Feldgarden M."/>
            <person name="Van der Auwera G.A."/>
            <person name="Mahillon J."/>
            <person name="Duprez V."/>
            <person name="Timmery S."/>
            <person name="Mattelet C."/>
            <person name="Dierick K."/>
            <person name="Sun M."/>
            <person name="Yu Z."/>
            <person name="Zhu L."/>
            <person name="Hu X."/>
            <person name="Shank E.B."/>
            <person name="Swiecicka I."/>
            <person name="Hansen B.M."/>
            <person name="Andrup L."/>
            <person name="Walker B."/>
            <person name="Young S.K."/>
            <person name="Zeng Q."/>
            <person name="Gargeya S."/>
            <person name="Fitzgerald M."/>
            <person name="Haas B."/>
            <person name="Abouelleil A."/>
            <person name="Alvarado L."/>
            <person name="Arachchi H.M."/>
            <person name="Berlin A.M."/>
            <person name="Chapman S.B."/>
            <person name="Dewar J."/>
            <person name="Goldberg J."/>
            <person name="Griggs A."/>
            <person name="Gujja S."/>
            <person name="Hansen M."/>
            <person name="Howarth C."/>
            <person name="Imamovic A."/>
            <person name="Larimer J."/>
            <person name="McCowan C."/>
            <person name="Murphy C."/>
            <person name="Neiman D."/>
            <person name="Pearson M."/>
            <person name="Priest M."/>
            <person name="Roberts A."/>
            <person name="Saif S."/>
            <person name="Shea T."/>
            <person name="Sisk P."/>
            <person name="Sykes S."/>
            <person name="Wortman J."/>
            <person name="Nusbaum C."/>
            <person name="Birren B."/>
        </authorList>
    </citation>
    <scope>NUCLEOTIDE SEQUENCE [LARGE SCALE GENOMIC DNA]</scope>
    <source>
        <strain evidence="10 11">VD184</strain>
    </source>
</reference>
<evidence type="ECO:0000313" key="10">
    <source>
        <dbReference type="EMBL" id="EOQ16552.1"/>
    </source>
</evidence>
<feature type="transmembrane region" description="Helical" evidence="9">
    <location>
        <begin position="94"/>
        <end position="112"/>
    </location>
</feature>
<keyword evidence="3" id="KW-1003">Cell membrane</keyword>
<evidence type="ECO:0000256" key="6">
    <source>
        <dbReference type="ARBA" id="ARBA00022989"/>
    </source>
</evidence>
<evidence type="ECO:0000256" key="1">
    <source>
        <dbReference type="ARBA" id="ARBA00004651"/>
    </source>
</evidence>
<dbReference type="GO" id="GO:0022857">
    <property type="term" value="F:transmembrane transporter activity"/>
    <property type="evidence" value="ECO:0007669"/>
    <property type="project" value="InterPro"/>
</dbReference>
<keyword evidence="6 9" id="KW-1133">Transmembrane helix</keyword>
<sequence>MDVLINLFVNGISTGMLIFLLASGLSLIFGLMSVLNFAHGGLFAWGAFTGVWLFNMTGSYILALVGAVAMGMFLGFILERFLIRPVYGNHVRQLLVTLGGMLVLSECIKIFWGPNPMPINLRIFTTPKYKKTLSFLNKLDKKG</sequence>
<keyword evidence="7 9" id="KW-0472">Membrane</keyword>
<evidence type="ECO:0000256" key="7">
    <source>
        <dbReference type="ARBA" id="ARBA00023136"/>
    </source>
</evidence>
<comment type="caution">
    <text evidence="10">The sequence shown here is derived from an EMBL/GenBank/DDBJ whole genome shotgun (WGS) entry which is preliminary data.</text>
</comment>
<feature type="transmembrane region" description="Helical" evidence="9">
    <location>
        <begin position="60"/>
        <end position="82"/>
    </location>
</feature>
<dbReference type="Proteomes" id="UP000014028">
    <property type="component" value="Unassembled WGS sequence"/>
</dbReference>
<dbReference type="PANTHER" id="PTHR11795">
    <property type="entry name" value="BRANCHED-CHAIN AMINO ACID TRANSPORT SYSTEM PERMEASE PROTEIN LIVH"/>
    <property type="match status" value="1"/>
</dbReference>
<evidence type="ECO:0000313" key="11">
    <source>
        <dbReference type="Proteomes" id="UP000014028"/>
    </source>
</evidence>
<keyword evidence="2" id="KW-0813">Transport</keyword>
<dbReference type="PANTHER" id="PTHR11795:SF442">
    <property type="entry name" value="ABC TRANSPORTER ATP-BINDING PROTEIN"/>
    <property type="match status" value="1"/>
</dbReference>
<comment type="subcellular location">
    <subcellularLocation>
        <location evidence="1">Cell membrane</location>
        <topology evidence="1">Multi-pass membrane protein</topology>
    </subcellularLocation>
</comment>
<evidence type="ECO:0000256" key="8">
    <source>
        <dbReference type="ARBA" id="ARBA00037998"/>
    </source>
</evidence>
<evidence type="ECO:0000256" key="4">
    <source>
        <dbReference type="ARBA" id="ARBA00022692"/>
    </source>
</evidence>
<evidence type="ECO:0000256" key="2">
    <source>
        <dbReference type="ARBA" id="ARBA00022448"/>
    </source>
</evidence>